<dbReference type="Proteomes" id="UP001152797">
    <property type="component" value="Unassembled WGS sequence"/>
</dbReference>
<dbReference type="EMBL" id="CAMXCT020005333">
    <property type="protein sequence ID" value="CAL1165427.1"/>
    <property type="molecule type" value="Genomic_DNA"/>
</dbReference>
<keyword evidence="2" id="KW-0418">Kinase</keyword>
<reference evidence="1" key="1">
    <citation type="submission" date="2022-10" db="EMBL/GenBank/DDBJ databases">
        <authorList>
            <person name="Chen Y."/>
            <person name="Dougan E. K."/>
            <person name="Chan C."/>
            <person name="Rhodes N."/>
            <person name="Thang M."/>
        </authorList>
    </citation>
    <scope>NUCLEOTIDE SEQUENCE</scope>
</reference>
<dbReference type="Gene3D" id="3.30.420.40">
    <property type="match status" value="2"/>
</dbReference>
<dbReference type="OrthoDB" id="431196at2759"/>
<dbReference type="EMBL" id="CAMXCT030005333">
    <property type="protein sequence ID" value="CAL4799364.1"/>
    <property type="molecule type" value="Genomic_DNA"/>
</dbReference>
<accession>A0A9P1DKT0</accession>
<comment type="caution">
    <text evidence="1">The sequence shown here is derived from an EMBL/GenBank/DDBJ whole genome shotgun (WGS) entry which is preliminary data.</text>
</comment>
<proteinExistence type="predicted"/>
<evidence type="ECO:0000313" key="1">
    <source>
        <dbReference type="EMBL" id="CAI4012052.1"/>
    </source>
</evidence>
<dbReference type="EMBL" id="CAMXCT010005333">
    <property type="protein sequence ID" value="CAI4012052.1"/>
    <property type="molecule type" value="Genomic_DNA"/>
</dbReference>
<evidence type="ECO:0000313" key="2">
    <source>
        <dbReference type="EMBL" id="CAL4799364.1"/>
    </source>
</evidence>
<name>A0A9P1DKT0_9DINO</name>
<dbReference type="AlphaFoldDB" id="A0A9P1DKT0"/>
<gene>
    <name evidence="1" type="ORF">C1SCF055_LOCUS37153</name>
</gene>
<keyword evidence="2" id="KW-0808">Transferase</keyword>
<keyword evidence="3" id="KW-1185">Reference proteome</keyword>
<evidence type="ECO:0000313" key="3">
    <source>
        <dbReference type="Proteomes" id="UP001152797"/>
    </source>
</evidence>
<feature type="non-terminal residue" evidence="1">
    <location>
        <position position="1"/>
    </location>
</feature>
<reference evidence="2 3" key="2">
    <citation type="submission" date="2024-05" db="EMBL/GenBank/DDBJ databases">
        <authorList>
            <person name="Chen Y."/>
            <person name="Shah S."/>
            <person name="Dougan E. K."/>
            <person name="Thang M."/>
            <person name="Chan C."/>
        </authorList>
    </citation>
    <scope>NUCLEOTIDE SEQUENCE [LARGE SCALE GENOMIC DNA]</scope>
</reference>
<sequence length="223" mass="23581">DLERLEKCVVEEMKRNFKVSDHCTTVLVNDGDASALYGASGMPAGKAGLFLSCGTGLAGGVVWKGQSCDGILELGKLVMGLRQSADGVVPLHDGLNLEAAAQGMAGTQRAFFNLLAARGGDVITGKAEQRAALVAMQKGSIDEKCRGLFESLGQWLARFVHELNEYLPVKVEYVEAGGKVTDGPTGEIMMEACRNALPGIEVRKALDSEFGQAVAVANLVRPQ</sequence>
<organism evidence="1">
    <name type="scientific">Cladocopium goreaui</name>
    <dbReference type="NCBI Taxonomy" id="2562237"/>
    <lineage>
        <taxon>Eukaryota</taxon>
        <taxon>Sar</taxon>
        <taxon>Alveolata</taxon>
        <taxon>Dinophyceae</taxon>
        <taxon>Suessiales</taxon>
        <taxon>Symbiodiniaceae</taxon>
        <taxon>Cladocopium</taxon>
    </lineage>
</organism>
<dbReference type="GO" id="GO:0016301">
    <property type="term" value="F:kinase activity"/>
    <property type="evidence" value="ECO:0007669"/>
    <property type="project" value="UniProtKB-KW"/>
</dbReference>
<protein>
    <submittedName>
        <fullName evidence="2">N-acetyl-D-glucosamine kinase</fullName>
    </submittedName>
</protein>